<proteinExistence type="predicted"/>
<accession>A0ABV6JI26</accession>
<keyword evidence="2" id="KW-1185">Reference proteome</keyword>
<evidence type="ECO:0000313" key="2">
    <source>
        <dbReference type="Proteomes" id="UP001589818"/>
    </source>
</evidence>
<dbReference type="RefSeq" id="WP_204816658.1">
    <property type="nucleotide sequence ID" value="NZ_JANHOF010000001.1"/>
</dbReference>
<reference evidence="1 2" key="1">
    <citation type="submission" date="2024-09" db="EMBL/GenBank/DDBJ databases">
        <authorList>
            <person name="Sun Q."/>
            <person name="Mori K."/>
        </authorList>
    </citation>
    <scope>NUCLEOTIDE SEQUENCE [LARGE SCALE GENOMIC DNA]</scope>
    <source>
        <strain evidence="1 2">CCM 4839</strain>
    </source>
</reference>
<gene>
    <name evidence="1" type="ORF">ACFFJ8_29910</name>
</gene>
<name>A0ABV6JI26_9BACL</name>
<evidence type="ECO:0000313" key="1">
    <source>
        <dbReference type="EMBL" id="MFC0395573.1"/>
    </source>
</evidence>
<dbReference type="Pfam" id="PF14907">
    <property type="entry name" value="NTP_transf_5"/>
    <property type="match status" value="1"/>
</dbReference>
<dbReference type="Proteomes" id="UP001589818">
    <property type="component" value="Unassembled WGS sequence"/>
</dbReference>
<organism evidence="1 2">
    <name type="scientific">Paenibacillus mendelii</name>
    <dbReference type="NCBI Taxonomy" id="206163"/>
    <lineage>
        <taxon>Bacteria</taxon>
        <taxon>Bacillati</taxon>
        <taxon>Bacillota</taxon>
        <taxon>Bacilli</taxon>
        <taxon>Bacillales</taxon>
        <taxon>Paenibacillaceae</taxon>
        <taxon>Paenibacillus</taxon>
    </lineage>
</organism>
<comment type="caution">
    <text evidence="1">The sequence shown here is derived from an EMBL/GenBank/DDBJ whole genome shotgun (WGS) entry which is preliminary data.</text>
</comment>
<protein>
    <submittedName>
        <fullName evidence="1">Nucleotidyltransferase family protein</fullName>
    </submittedName>
</protein>
<sequence length="388" mass="45572">MDNDCTLDLRAFPEELNIMLAFMRTGADPQAQQSDKPSLPNIDWNQFLALVRHHRVYPQLYATMKTSELIPADVLQVLHRDFVQNTFQMLRLSGEMERVCRTLQENGVLPLVLKGPVLAQDLYGDLSLRTSKDLDILIPMADVETVENMLLQLGYNSDKSVPRVFNWKWKVHHISFTHPQTRIQLEIHWRLNSDMGKEPPFEELWKRRRRSPLSKHDVFLLGSEDLFMYLVSHGARHGWFRLRWLADIDRMARRNLNWGMLIPLMRRYHCLHLGGQALTLASGLFRTPIPHEAGPMLLGAHQRELAQRALYFIRDMVSFAPGSKELDRTYKRYLFALKTKWQKSVYLISQLYPSFRDTEALPLPKSLHFLYFPLRPFVWLWRQVRQGA</sequence>
<dbReference type="EMBL" id="JBHLVF010000041">
    <property type="protein sequence ID" value="MFC0395573.1"/>
    <property type="molecule type" value="Genomic_DNA"/>
</dbReference>
<dbReference type="InterPro" id="IPR039498">
    <property type="entry name" value="NTP_transf_5"/>
</dbReference>